<dbReference type="CDD" id="cd09117">
    <property type="entry name" value="PLDc_Bfil_DEXD_like"/>
    <property type="match status" value="1"/>
</dbReference>
<accession>C0BE25</accession>
<gene>
    <name evidence="2" type="ORF">COPCOM_03437</name>
</gene>
<dbReference type="GO" id="GO:0006793">
    <property type="term" value="P:phosphorus metabolic process"/>
    <property type="evidence" value="ECO:0007669"/>
    <property type="project" value="UniProtKB-ARBA"/>
</dbReference>
<dbReference type="SUPFAM" id="SSF56024">
    <property type="entry name" value="Phospholipase D/nuclease"/>
    <property type="match status" value="1"/>
</dbReference>
<sequence>MKKLKKALANKNKIVDESIEGIPFVGKKCSVLSNNIVLNELLIKLGEQIKATQFFAAVGFSFSSGLRLVKPLMDQVRSNNGKIELVVGALQTYGSSRKNTKIDRNSVIALNNFRNEYPLTLYTYQNSFYHGKFYYIANDNKAFVIIGSSNISKTAYLNNYELDLLFEIDCNNPEEQDFINWFEKFKSECVKIEELNAEEYDALDWDSELDIYEDRTIDRMSQDEVRNKISELTDEDTKFRLNAWLEHDPAEIFSNIGVPSLQEYIVFLYPGFGLAVFESFVPGNAYYAFRYTEFEKLLNRVSSLTKTQMLMNSAFLNRGYHLQDNVKTKEKINLLFAQK</sequence>
<dbReference type="InterPro" id="IPR001736">
    <property type="entry name" value="PLipase_D/transphosphatidylase"/>
</dbReference>
<dbReference type="Pfam" id="PF13091">
    <property type="entry name" value="PLDc_2"/>
    <property type="match status" value="1"/>
</dbReference>
<proteinExistence type="predicted"/>
<evidence type="ECO:0000313" key="2">
    <source>
        <dbReference type="EMBL" id="EEG88102.1"/>
    </source>
</evidence>
<name>C0BE25_9FIRM</name>
<evidence type="ECO:0000259" key="1">
    <source>
        <dbReference type="PROSITE" id="PS50035"/>
    </source>
</evidence>
<dbReference type="GO" id="GO:0003824">
    <property type="term" value="F:catalytic activity"/>
    <property type="evidence" value="ECO:0007669"/>
    <property type="project" value="InterPro"/>
</dbReference>
<reference evidence="2 3" key="1">
    <citation type="submission" date="2009-02" db="EMBL/GenBank/DDBJ databases">
        <authorList>
            <person name="Fulton L."/>
            <person name="Clifton S."/>
            <person name="Fulton B."/>
            <person name="Xu J."/>
            <person name="Minx P."/>
            <person name="Pepin K.H."/>
            <person name="Johnson M."/>
            <person name="Bhonagiri V."/>
            <person name="Nash W.E."/>
            <person name="Mardis E.R."/>
            <person name="Wilson R.K."/>
        </authorList>
    </citation>
    <scope>NUCLEOTIDE SEQUENCE [LARGE SCALE GENOMIC DNA]</scope>
    <source>
        <strain evidence="2 3">ATCC 27758</strain>
    </source>
</reference>
<dbReference type="PROSITE" id="PS50035">
    <property type="entry name" value="PLD"/>
    <property type="match status" value="1"/>
</dbReference>
<dbReference type="Gene3D" id="3.30.870.10">
    <property type="entry name" value="Endonuclease Chain A"/>
    <property type="match status" value="1"/>
</dbReference>
<dbReference type="Proteomes" id="UP000003793">
    <property type="component" value="Unassembled WGS sequence"/>
</dbReference>
<dbReference type="EMBL" id="ABVR01000045">
    <property type="protein sequence ID" value="EEG88102.1"/>
    <property type="molecule type" value="Genomic_DNA"/>
</dbReference>
<protein>
    <recommendedName>
        <fullName evidence="1">PLD phosphodiesterase domain-containing protein</fullName>
    </recommendedName>
</protein>
<dbReference type="HOGENOM" id="CLU_818137_0_0_9"/>
<feature type="domain" description="PLD phosphodiesterase" evidence="1">
    <location>
        <begin position="125"/>
        <end position="155"/>
    </location>
</feature>
<reference evidence="2 3" key="2">
    <citation type="submission" date="2009-03" db="EMBL/GenBank/DDBJ databases">
        <title>Draft genome sequence of Coprococcus comes (ATCC 27758).</title>
        <authorList>
            <person name="Sudarsanam P."/>
            <person name="Ley R."/>
            <person name="Guruge J."/>
            <person name="Turnbaugh P.J."/>
            <person name="Mahowald M."/>
            <person name="Liep D."/>
            <person name="Gordon J."/>
        </authorList>
    </citation>
    <scope>NUCLEOTIDE SEQUENCE [LARGE SCALE GENOMIC DNA]</scope>
    <source>
        <strain evidence="2 3">ATCC 27758</strain>
    </source>
</reference>
<evidence type="ECO:0000313" key="3">
    <source>
        <dbReference type="Proteomes" id="UP000003793"/>
    </source>
</evidence>
<organism evidence="2 3">
    <name type="scientific">Coprococcus comes ATCC 27758</name>
    <dbReference type="NCBI Taxonomy" id="470146"/>
    <lineage>
        <taxon>Bacteria</taxon>
        <taxon>Bacillati</taxon>
        <taxon>Bacillota</taxon>
        <taxon>Clostridia</taxon>
        <taxon>Lachnospirales</taxon>
        <taxon>Lachnospiraceae</taxon>
        <taxon>Coprococcus</taxon>
    </lineage>
</organism>
<comment type="caution">
    <text evidence="2">The sequence shown here is derived from an EMBL/GenBank/DDBJ whole genome shotgun (WGS) entry which is preliminary data.</text>
</comment>
<dbReference type="AlphaFoldDB" id="C0BE25"/>
<dbReference type="InterPro" id="IPR025202">
    <property type="entry name" value="PLD-like_dom"/>
</dbReference>